<organism evidence="1 2">
    <name type="scientific">Botrimarina hoheduenensis</name>
    <dbReference type="NCBI Taxonomy" id="2528000"/>
    <lineage>
        <taxon>Bacteria</taxon>
        <taxon>Pseudomonadati</taxon>
        <taxon>Planctomycetota</taxon>
        <taxon>Planctomycetia</taxon>
        <taxon>Pirellulales</taxon>
        <taxon>Lacipirellulaceae</taxon>
        <taxon>Botrimarina</taxon>
    </lineage>
</organism>
<reference evidence="1 2" key="1">
    <citation type="submission" date="2019-02" db="EMBL/GenBank/DDBJ databases">
        <title>Deep-cultivation of Planctomycetes and their phenomic and genomic characterization uncovers novel biology.</title>
        <authorList>
            <person name="Wiegand S."/>
            <person name="Jogler M."/>
            <person name="Boedeker C."/>
            <person name="Pinto D."/>
            <person name="Vollmers J."/>
            <person name="Rivas-Marin E."/>
            <person name="Kohn T."/>
            <person name="Peeters S.H."/>
            <person name="Heuer A."/>
            <person name="Rast P."/>
            <person name="Oberbeckmann S."/>
            <person name="Bunk B."/>
            <person name="Jeske O."/>
            <person name="Meyerdierks A."/>
            <person name="Storesund J.E."/>
            <person name="Kallscheuer N."/>
            <person name="Luecker S."/>
            <person name="Lage O.M."/>
            <person name="Pohl T."/>
            <person name="Merkel B.J."/>
            <person name="Hornburger P."/>
            <person name="Mueller R.-W."/>
            <person name="Bruemmer F."/>
            <person name="Labrenz M."/>
            <person name="Spormann A.M."/>
            <person name="Op Den Camp H."/>
            <person name="Overmann J."/>
            <person name="Amann R."/>
            <person name="Jetten M.S.M."/>
            <person name="Mascher T."/>
            <person name="Medema M.H."/>
            <person name="Devos D.P."/>
            <person name="Kaster A.-K."/>
            <person name="Ovreas L."/>
            <person name="Rohde M."/>
            <person name="Galperin M.Y."/>
            <person name="Jogler C."/>
        </authorList>
    </citation>
    <scope>NUCLEOTIDE SEQUENCE [LARGE SCALE GENOMIC DNA]</scope>
    <source>
        <strain evidence="1 2">Pla111</strain>
    </source>
</reference>
<comment type="caution">
    <text evidence="1">The sequence shown here is derived from an EMBL/GenBank/DDBJ whole genome shotgun (WGS) entry which is preliminary data.</text>
</comment>
<name>A0A5C5WFQ7_9BACT</name>
<sequence length="680" mass="71416">MAEAPLNNELQGLLADWCNATIDACGAARLEQLLASDPQARQYYLEYAAAEAELYALHTSAPLARPVVAEQREDASADKRSQPAIATVGGALDPAARSAAVDRSAARRALSVAELSSAGRPTPSRAWSANIRSALALAASLAVVAAGSSWLTWRAISSADQSAGTVLPDSMAADSITADRLAVAAKAVTGTITGTRNCRWGSELLGRDEAGLGYGSELRVGDRLDLVAGIAEITFNDGARAVLEGPAELIMPAENDAVLLSGRLAAFLPPGNPSPGIRTGRMGVSLASLDAKGTGPEFCLAADAERGDEVHVFRGDLQAFLLGGAGVASRSVRLAKHEAARVRPASTTVAKFFADEDKFVRSISSTGGPHDGLYAYDGFDYPQGPLGQQNGGFGWAGPWADIEAACPPGQIATNVAEIGSLRMPGLPMIGGRAAQVAQQNRVRRALSTSLGGVFDAAGMVENQDGLRLVGANGKTVYLSFLQRVDLPGDGFYGFELHRGDGNGNRVLCIGSGADGAGYGVTSNYNAYGAANYPRMGAERDEPSLYVIKIEFGPQHRDVVTVLRNPVSLLDERGAEATAQLRGNFAFDRISFGNFDGKKCHEVDEVRVGTTYRAVTGRRDRGADWLVPEIAGPINRSQPLAESDGRDHNNLASVSAVRPGYADTRLAGVLPSRHPLFATEF</sequence>
<evidence type="ECO:0000313" key="2">
    <source>
        <dbReference type="Proteomes" id="UP000318995"/>
    </source>
</evidence>
<keyword evidence="2" id="KW-1185">Reference proteome</keyword>
<dbReference type="OrthoDB" id="255678at2"/>
<gene>
    <name evidence="1" type="ORF">Pla111_03670</name>
</gene>
<dbReference type="Proteomes" id="UP000318995">
    <property type="component" value="Unassembled WGS sequence"/>
</dbReference>
<evidence type="ECO:0000313" key="1">
    <source>
        <dbReference type="EMBL" id="TWT48592.1"/>
    </source>
</evidence>
<protein>
    <recommendedName>
        <fullName evidence="3">FecR protein</fullName>
    </recommendedName>
</protein>
<dbReference type="RefSeq" id="WP_146570779.1">
    <property type="nucleotide sequence ID" value="NZ_SJPH01000001.1"/>
</dbReference>
<evidence type="ECO:0008006" key="3">
    <source>
        <dbReference type="Google" id="ProtNLM"/>
    </source>
</evidence>
<dbReference type="EMBL" id="SJPH01000001">
    <property type="protein sequence ID" value="TWT48592.1"/>
    <property type="molecule type" value="Genomic_DNA"/>
</dbReference>
<proteinExistence type="predicted"/>
<dbReference type="AlphaFoldDB" id="A0A5C5WFQ7"/>
<accession>A0A5C5WFQ7</accession>